<dbReference type="Pfam" id="PF22656">
    <property type="entry name" value="At5g48480-like_N"/>
    <property type="match status" value="1"/>
</dbReference>
<name>A0AAD8GTC9_9APIA</name>
<evidence type="ECO:0000259" key="1">
    <source>
        <dbReference type="Pfam" id="PF22656"/>
    </source>
</evidence>
<comment type="caution">
    <text evidence="2">The sequence shown here is derived from an EMBL/GenBank/DDBJ whole genome shotgun (WGS) entry which is preliminary data.</text>
</comment>
<dbReference type="Proteomes" id="UP001237642">
    <property type="component" value="Unassembled WGS sequence"/>
</dbReference>
<feature type="domain" description="Glyoxalase At5g48480-like N-terminal" evidence="1">
    <location>
        <begin position="2"/>
        <end position="26"/>
    </location>
</feature>
<evidence type="ECO:0000313" key="3">
    <source>
        <dbReference type="Proteomes" id="UP001237642"/>
    </source>
</evidence>
<gene>
    <name evidence="2" type="ORF">POM88_047370</name>
</gene>
<sequence length="128" mass="13665">MEAAKANDAVEFSKAAFGAEEINRNLYVIDMGLGSKKWKHMPYHGGPPQPYAIPACGAVHGPVGAVPHLPPQGSRAISWWSPLSLPGYVSNMGVQPNQSFGVGFSIGGMSQGIELREGEILIHTFEGY</sequence>
<dbReference type="EMBL" id="JAUIZM010000011">
    <property type="protein sequence ID" value="KAK1354114.1"/>
    <property type="molecule type" value="Genomic_DNA"/>
</dbReference>
<protein>
    <recommendedName>
        <fullName evidence="1">Glyoxalase At5g48480-like N-terminal domain-containing protein</fullName>
    </recommendedName>
</protein>
<accession>A0AAD8GTC9</accession>
<organism evidence="2 3">
    <name type="scientific">Heracleum sosnowskyi</name>
    <dbReference type="NCBI Taxonomy" id="360622"/>
    <lineage>
        <taxon>Eukaryota</taxon>
        <taxon>Viridiplantae</taxon>
        <taxon>Streptophyta</taxon>
        <taxon>Embryophyta</taxon>
        <taxon>Tracheophyta</taxon>
        <taxon>Spermatophyta</taxon>
        <taxon>Magnoliopsida</taxon>
        <taxon>eudicotyledons</taxon>
        <taxon>Gunneridae</taxon>
        <taxon>Pentapetalae</taxon>
        <taxon>asterids</taxon>
        <taxon>campanulids</taxon>
        <taxon>Apiales</taxon>
        <taxon>Apiaceae</taxon>
        <taxon>Apioideae</taxon>
        <taxon>apioid superclade</taxon>
        <taxon>Tordylieae</taxon>
        <taxon>Tordyliinae</taxon>
        <taxon>Heracleum</taxon>
    </lineage>
</organism>
<proteinExistence type="predicted"/>
<reference evidence="2" key="1">
    <citation type="submission" date="2023-02" db="EMBL/GenBank/DDBJ databases">
        <title>Genome of toxic invasive species Heracleum sosnowskyi carries increased number of genes despite the absence of recent whole-genome duplications.</title>
        <authorList>
            <person name="Schelkunov M."/>
            <person name="Shtratnikova V."/>
            <person name="Makarenko M."/>
            <person name="Klepikova A."/>
            <person name="Omelchenko D."/>
            <person name="Novikova G."/>
            <person name="Obukhova E."/>
            <person name="Bogdanov V."/>
            <person name="Penin A."/>
            <person name="Logacheva M."/>
        </authorList>
    </citation>
    <scope>NUCLEOTIDE SEQUENCE</scope>
    <source>
        <strain evidence="2">Hsosn_3</strain>
        <tissue evidence="2">Leaf</tissue>
    </source>
</reference>
<dbReference type="InterPro" id="IPR054576">
    <property type="entry name" value="At5g48480-like_N"/>
</dbReference>
<dbReference type="AlphaFoldDB" id="A0AAD8GTC9"/>
<keyword evidence="3" id="KW-1185">Reference proteome</keyword>
<reference evidence="2" key="2">
    <citation type="submission" date="2023-05" db="EMBL/GenBank/DDBJ databases">
        <authorList>
            <person name="Schelkunov M.I."/>
        </authorList>
    </citation>
    <scope>NUCLEOTIDE SEQUENCE</scope>
    <source>
        <strain evidence="2">Hsosn_3</strain>
        <tissue evidence="2">Leaf</tissue>
    </source>
</reference>
<evidence type="ECO:0000313" key="2">
    <source>
        <dbReference type="EMBL" id="KAK1354114.1"/>
    </source>
</evidence>